<organism evidence="2 3">
    <name type="scientific">Alicyclobacillus hesperidum</name>
    <dbReference type="NCBI Taxonomy" id="89784"/>
    <lineage>
        <taxon>Bacteria</taxon>
        <taxon>Bacillati</taxon>
        <taxon>Bacillota</taxon>
        <taxon>Bacilli</taxon>
        <taxon>Bacillales</taxon>
        <taxon>Alicyclobacillaceae</taxon>
        <taxon>Alicyclobacillus</taxon>
    </lineage>
</organism>
<sequence>MWLGILASLFFAVTFVFNEAMSLRGGPWFWSAALRYFFMLPFLVVIVWLRGGLPELSKSIRQNWLQWLVWGTIGFGLFYAPLCFSADYGPAWLVAGSWQITIVCGVLLTPWLSPRDTAGMRTRVPRRELVTSVILLLGVVLMEAAQSTHVRVGGFFAGFLPVVLAAIAYPLGNRKTMLLFSSSLDTYQRLLGMTIGSVPFWLILCVTGVPFAGWPSTSQILGSLVVAVSSGVIATTLFFAATDMAMGSPRWLAIVEATQSGEVVFALVGQMLFLPGAAPTPVGYVGVAVVIAGLCVHSWQIGRAKYHMGASAPSVELDDGQESLNS</sequence>
<feature type="transmembrane region" description="Helical" evidence="1">
    <location>
        <begin position="28"/>
        <end position="52"/>
    </location>
</feature>
<gene>
    <name evidence="2" type="ORF">SAMN04489725_106139</name>
</gene>
<name>A0A1H2TUE6_9BACL</name>
<feature type="transmembrane region" description="Helical" evidence="1">
    <location>
        <begin position="152"/>
        <end position="169"/>
    </location>
</feature>
<keyword evidence="1" id="KW-1133">Transmembrane helix</keyword>
<dbReference type="EMBL" id="FNOJ01000006">
    <property type="protein sequence ID" value="SDW47470.1"/>
    <property type="molecule type" value="Genomic_DNA"/>
</dbReference>
<feature type="transmembrane region" description="Helical" evidence="1">
    <location>
        <begin position="88"/>
        <end position="108"/>
    </location>
</feature>
<feature type="transmembrane region" description="Helical" evidence="1">
    <location>
        <begin position="220"/>
        <end position="239"/>
    </location>
</feature>
<dbReference type="AlphaFoldDB" id="A0A1H2TUE6"/>
<accession>A0A1H2TUE6</accession>
<dbReference type="Pfam" id="PF13536">
    <property type="entry name" value="EmrE"/>
    <property type="match status" value="1"/>
</dbReference>
<proteinExistence type="predicted"/>
<keyword evidence="1" id="KW-0472">Membrane</keyword>
<keyword evidence="1" id="KW-0812">Transmembrane</keyword>
<dbReference type="STRING" id="89784.SAMN04489725_106139"/>
<keyword evidence="3" id="KW-1185">Reference proteome</keyword>
<feature type="transmembrane region" description="Helical" evidence="1">
    <location>
        <begin position="190"/>
        <end position="214"/>
    </location>
</feature>
<dbReference type="InterPro" id="IPR032713">
    <property type="entry name" value="EmrE"/>
</dbReference>
<evidence type="ECO:0000313" key="3">
    <source>
        <dbReference type="Proteomes" id="UP000182589"/>
    </source>
</evidence>
<evidence type="ECO:0000256" key="1">
    <source>
        <dbReference type="SAM" id="Phobius"/>
    </source>
</evidence>
<feature type="transmembrane region" description="Helical" evidence="1">
    <location>
        <begin position="281"/>
        <end position="299"/>
    </location>
</feature>
<dbReference type="Proteomes" id="UP000182589">
    <property type="component" value="Unassembled WGS sequence"/>
</dbReference>
<feature type="transmembrane region" description="Helical" evidence="1">
    <location>
        <begin position="64"/>
        <end position="82"/>
    </location>
</feature>
<reference evidence="3" key="1">
    <citation type="submission" date="2016-10" db="EMBL/GenBank/DDBJ databases">
        <authorList>
            <person name="Varghese N."/>
        </authorList>
    </citation>
    <scope>NUCLEOTIDE SEQUENCE [LARGE SCALE GENOMIC DNA]</scope>
    <source>
        <strain evidence="3">DSM 12489</strain>
    </source>
</reference>
<evidence type="ECO:0000313" key="2">
    <source>
        <dbReference type="EMBL" id="SDW47470.1"/>
    </source>
</evidence>
<protein>
    <submittedName>
        <fullName evidence="2">Putative multidrug resistance efflux transporter</fullName>
    </submittedName>
</protein>